<dbReference type="InterPro" id="IPR029069">
    <property type="entry name" value="HotDog_dom_sf"/>
</dbReference>
<name>A0ABY2NTT0_9LEPT</name>
<keyword evidence="2" id="KW-1185">Reference proteome</keyword>
<evidence type="ECO:0000313" key="1">
    <source>
        <dbReference type="EMBL" id="TGM61487.1"/>
    </source>
</evidence>
<dbReference type="RefSeq" id="WP_135656628.1">
    <property type="nucleotide sequence ID" value="NZ_RQHF01000007.1"/>
</dbReference>
<sequence>MKVNLAESFHPDPKWKWLEFFLGFKRAINLYSPFWGSGIKVIQFEKEKHKIFVQLKMNFFNKGYMGTHFGGSLYSMCDPFYVYLLMKRLGSNYMVWDKRAEIDYINKNNSSVFAKFEVTDLDIEEIESLLSKQKKISYIFMTDVTDFHGNTIAIVKKTIYIRRLLPNTKKKEF</sequence>
<evidence type="ECO:0000313" key="2">
    <source>
        <dbReference type="Proteomes" id="UP000298112"/>
    </source>
</evidence>
<protein>
    <submittedName>
        <fullName evidence="1">DUF4442 domain-containing protein</fullName>
    </submittedName>
</protein>
<dbReference type="Proteomes" id="UP000298112">
    <property type="component" value="Unassembled WGS sequence"/>
</dbReference>
<dbReference type="Gene3D" id="3.10.129.10">
    <property type="entry name" value="Hotdog Thioesterase"/>
    <property type="match status" value="1"/>
</dbReference>
<accession>A0ABY2NTT0</accession>
<organism evidence="1 2">
    <name type="scientific">Leptospira vanthielii</name>
    <dbReference type="NCBI Taxonomy" id="293085"/>
    <lineage>
        <taxon>Bacteria</taxon>
        <taxon>Pseudomonadati</taxon>
        <taxon>Spirochaetota</taxon>
        <taxon>Spirochaetia</taxon>
        <taxon>Leptospirales</taxon>
        <taxon>Leptospiraceae</taxon>
        <taxon>Leptospira</taxon>
    </lineage>
</organism>
<dbReference type="Pfam" id="PF14539">
    <property type="entry name" value="DUF4442"/>
    <property type="match status" value="1"/>
</dbReference>
<gene>
    <name evidence="1" type="ORF">EHQ95_01640</name>
</gene>
<proteinExistence type="predicted"/>
<reference evidence="2" key="1">
    <citation type="journal article" date="2019" name="PLoS Negl. Trop. Dis.">
        <title>Revisiting the worldwide diversity of Leptospira species in the environment.</title>
        <authorList>
            <person name="Vincent A.T."/>
            <person name="Schiettekatte O."/>
            <person name="Bourhy P."/>
            <person name="Veyrier F.J."/>
            <person name="Picardeau M."/>
        </authorList>
    </citation>
    <scope>NUCLEOTIDE SEQUENCE [LARGE SCALE GENOMIC DNA]</scope>
    <source>
        <strain evidence="2">201601955</strain>
    </source>
</reference>
<dbReference type="InterPro" id="IPR027961">
    <property type="entry name" value="DUF4442"/>
</dbReference>
<comment type="caution">
    <text evidence="1">The sequence shown here is derived from an EMBL/GenBank/DDBJ whole genome shotgun (WGS) entry which is preliminary data.</text>
</comment>
<dbReference type="EMBL" id="RQHF01000007">
    <property type="protein sequence ID" value="TGM61487.1"/>
    <property type="molecule type" value="Genomic_DNA"/>
</dbReference>
<dbReference type="SUPFAM" id="SSF54637">
    <property type="entry name" value="Thioesterase/thiol ester dehydrase-isomerase"/>
    <property type="match status" value="1"/>
</dbReference>